<accession>A0AAE0BN68</accession>
<evidence type="ECO:0000313" key="1">
    <source>
        <dbReference type="EMBL" id="KAK3239726.1"/>
    </source>
</evidence>
<sequence>MHAAVRRRVNEYIGVESLKFARLFGEGDLQFHFDQILLMRDPADPNRLQFGPHEREMYARLRDVAPEELNLAHQRRRLQRRAVVFYRGIQRLMNVRVCAAVHALTGAQLGGGWFDQARAPLEMHPDDPIRQEYKRSQVFPHMSDRGSWSYFALKLLSAEAPQTLPPRRKSQWVPGPRSQAHFGLLQMILPALESAG</sequence>
<organism evidence="1 2">
    <name type="scientific">Cymbomonas tetramitiformis</name>
    <dbReference type="NCBI Taxonomy" id="36881"/>
    <lineage>
        <taxon>Eukaryota</taxon>
        <taxon>Viridiplantae</taxon>
        <taxon>Chlorophyta</taxon>
        <taxon>Pyramimonadophyceae</taxon>
        <taxon>Pyramimonadales</taxon>
        <taxon>Pyramimonadaceae</taxon>
        <taxon>Cymbomonas</taxon>
    </lineage>
</organism>
<name>A0AAE0BN68_9CHLO</name>
<comment type="caution">
    <text evidence="1">The sequence shown here is derived from an EMBL/GenBank/DDBJ whole genome shotgun (WGS) entry which is preliminary data.</text>
</comment>
<proteinExistence type="predicted"/>
<reference evidence="1 2" key="1">
    <citation type="journal article" date="2015" name="Genome Biol. Evol.">
        <title>Comparative Genomics of a Bacterivorous Green Alga Reveals Evolutionary Causalities and Consequences of Phago-Mixotrophic Mode of Nutrition.</title>
        <authorList>
            <person name="Burns J.A."/>
            <person name="Paasch A."/>
            <person name="Narechania A."/>
            <person name="Kim E."/>
        </authorList>
    </citation>
    <scope>NUCLEOTIDE SEQUENCE [LARGE SCALE GENOMIC DNA]</scope>
    <source>
        <strain evidence="1 2">PLY_AMNH</strain>
    </source>
</reference>
<evidence type="ECO:0000313" key="2">
    <source>
        <dbReference type="Proteomes" id="UP001190700"/>
    </source>
</evidence>
<keyword evidence="2" id="KW-1185">Reference proteome</keyword>
<dbReference type="AlphaFoldDB" id="A0AAE0BN68"/>
<dbReference type="Proteomes" id="UP001190700">
    <property type="component" value="Unassembled WGS sequence"/>
</dbReference>
<gene>
    <name evidence="1" type="ORF">CYMTET_50371</name>
</gene>
<protein>
    <submittedName>
        <fullName evidence="1">Uncharacterized protein</fullName>
    </submittedName>
</protein>
<dbReference type="EMBL" id="LGRX02033840">
    <property type="protein sequence ID" value="KAK3239726.1"/>
    <property type="molecule type" value="Genomic_DNA"/>
</dbReference>